<sequence length="117" mass="12131">MINLRLVSLIAGMAAVTFGPAVVAANFEPQATSNESTVESAEGYMSDAAITTKVKSTILASDALNVLEINVETSNGVVQLSGFVAQEEDIDTAARVALSVEGVKDVKNDIKVKSDAS</sequence>
<dbReference type="InterPro" id="IPR051686">
    <property type="entry name" value="Lipoprotein_DolP"/>
</dbReference>
<evidence type="ECO:0000259" key="7">
    <source>
        <dbReference type="PROSITE" id="PS50914"/>
    </source>
</evidence>
<dbReference type="AlphaFoldDB" id="A0A6S6WMM0"/>
<evidence type="ECO:0000256" key="6">
    <source>
        <dbReference type="SAM" id="SignalP"/>
    </source>
</evidence>
<dbReference type="InterPro" id="IPR014004">
    <property type="entry name" value="Transpt-assoc_nodulatn_dom_bac"/>
</dbReference>
<evidence type="ECO:0000256" key="5">
    <source>
        <dbReference type="ARBA" id="ARBA00070588"/>
    </source>
</evidence>
<evidence type="ECO:0000256" key="4">
    <source>
        <dbReference type="ARBA" id="ARBA00022764"/>
    </source>
</evidence>
<dbReference type="PANTHER" id="PTHR34606">
    <property type="entry name" value="BON DOMAIN-CONTAINING PROTEIN"/>
    <property type="match status" value="1"/>
</dbReference>
<dbReference type="GO" id="GO:0042597">
    <property type="term" value="C:periplasmic space"/>
    <property type="evidence" value="ECO:0007669"/>
    <property type="project" value="UniProtKB-SubCell"/>
</dbReference>
<dbReference type="RefSeq" id="WP_173919735.1">
    <property type="nucleotide sequence ID" value="NZ_CADCXY010000001.1"/>
</dbReference>
<organism evidence="8 9">
    <name type="scientific">Pseudidiomarina piscicola</name>
    <dbReference type="NCBI Taxonomy" id="2614830"/>
    <lineage>
        <taxon>Bacteria</taxon>
        <taxon>Pseudomonadati</taxon>
        <taxon>Pseudomonadota</taxon>
        <taxon>Gammaproteobacteria</taxon>
        <taxon>Alteromonadales</taxon>
        <taxon>Idiomarinaceae</taxon>
        <taxon>Pseudidiomarina</taxon>
    </lineage>
</organism>
<keyword evidence="9" id="KW-1185">Reference proteome</keyword>
<feature type="domain" description="BON" evidence="7">
    <location>
        <begin position="46"/>
        <end position="114"/>
    </location>
</feature>
<proteinExistence type="predicted"/>
<keyword evidence="2 6" id="KW-0732">Signal</keyword>
<gene>
    <name evidence="8" type="primary">osmY_1</name>
    <name evidence="8" type="ORF">PSI9734_00732</name>
</gene>
<evidence type="ECO:0000313" key="9">
    <source>
        <dbReference type="Proteomes" id="UP000481517"/>
    </source>
</evidence>
<comment type="subcellular location">
    <subcellularLocation>
        <location evidence="1">Periplasm</location>
    </subcellularLocation>
</comment>
<keyword evidence="3" id="KW-0677">Repeat</keyword>
<reference evidence="8 9" key="1">
    <citation type="submission" date="2020-02" db="EMBL/GenBank/DDBJ databases">
        <authorList>
            <person name="Rodrigo-Torres L."/>
            <person name="Arahal R. D."/>
            <person name="Lucena T."/>
        </authorList>
    </citation>
    <scope>NUCLEOTIDE SEQUENCE [LARGE SCALE GENOMIC DNA]</scope>
    <source>
        <strain evidence="8 9">CECT 9734</strain>
    </source>
</reference>
<evidence type="ECO:0000256" key="1">
    <source>
        <dbReference type="ARBA" id="ARBA00004418"/>
    </source>
</evidence>
<evidence type="ECO:0000256" key="2">
    <source>
        <dbReference type="ARBA" id="ARBA00022729"/>
    </source>
</evidence>
<dbReference type="Gene3D" id="3.30.1340.30">
    <property type="match status" value="1"/>
</dbReference>
<keyword evidence="4" id="KW-0574">Periplasm</keyword>
<dbReference type="SMART" id="SM00749">
    <property type="entry name" value="BON"/>
    <property type="match status" value="1"/>
</dbReference>
<dbReference type="PANTHER" id="PTHR34606:SF16">
    <property type="entry name" value="BON DOMAIN-CONTAINING PROTEIN"/>
    <property type="match status" value="1"/>
</dbReference>
<evidence type="ECO:0000313" key="8">
    <source>
        <dbReference type="EMBL" id="CAB0150165.1"/>
    </source>
</evidence>
<dbReference type="InterPro" id="IPR007055">
    <property type="entry name" value="BON_dom"/>
</dbReference>
<name>A0A6S6WMM0_9GAMM</name>
<protein>
    <recommendedName>
        <fullName evidence="5">Osmotically-inducible protein Y</fullName>
    </recommendedName>
</protein>
<dbReference type="Proteomes" id="UP000481517">
    <property type="component" value="Unassembled WGS sequence"/>
</dbReference>
<dbReference type="EMBL" id="CADCXY010000001">
    <property type="protein sequence ID" value="CAB0150165.1"/>
    <property type="molecule type" value="Genomic_DNA"/>
</dbReference>
<accession>A0A6S6WMM0</accession>
<dbReference type="PROSITE" id="PS50914">
    <property type="entry name" value="BON"/>
    <property type="match status" value="1"/>
</dbReference>
<dbReference type="FunFam" id="3.30.1340.30:FF:000001">
    <property type="entry name" value="Molecular chaperone OsmY"/>
    <property type="match status" value="1"/>
</dbReference>
<feature type="chain" id="PRO_5028814300" description="Osmotically-inducible protein Y" evidence="6">
    <location>
        <begin position="25"/>
        <end position="117"/>
    </location>
</feature>
<feature type="signal peptide" evidence="6">
    <location>
        <begin position="1"/>
        <end position="24"/>
    </location>
</feature>
<dbReference type="Pfam" id="PF04972">
    <property type="entry name" value="BON"/>
    <property type="match status" value="1"/>
</dbReference>
<evidence type="ECO:0000256" key="3">
    <source>
        <dbReference type="ARBA" id="ARBA00022737"/>
    </source>
</evidence>